<keyword evidence="1" id="KW-0812">Transmembrane</keyword>
<dbReference type="Gene3D" id="3.90.310.10">
    <property type="entry name" value="ENV polyprotein, receptor-binding domain"/>
    <property type="match status" value="1"/>
</dbReference>
<proteinExistence type="predicted"/>
<dbReference type="Pfam" id="PF00429">
    <property type="entry name" value="TLV_coat"/>
    <property type="match status" value="1"/>
</dbReference>
<dbReference type="InterPro" id="IPR018154">
    <property type="entry name" value="TLV/ENV_coat_polyprotein"/>
</dbReference>
<dbReference type="SUPFAM" id="SSF58069">
    <property type="entry name" value="Virus ectodomain"/>
    <property type="match status" value="1"/>
</dbReference>
<accession>G3KGU7</accession>
<feature type="transmembrane region" description="Helical" evidence="1">
    <location>
        <begin position="12"/>
        <end position="33"/>
    </location>
</feature>
<keyword evidence="1" id="KW-1133">Transmembrane helix</keyword>
<keyword evidence="2" id="KW-0946">Virion</keyword>
<feature type="transmembrane region" description="Helical" evidence="1">
    <location>
        <begin position="666"/>
        <end position="688"/>
    </location>
</feature>
<name>G3KGU7_ECHCH</name>
<reference evidence="2" key="1">
    <citation type="journal article" date="2011" name="Placenta">
        <title>A syncytin-like endogenous retrovirus envelope gene of the guinea pig specifically expressed in the placenta junctional zone and conserved in Caviomorpha.</title>
        <authorList>
            <person name="Vernochet C."/>
            <person name="Heidmann O."/>
            <person name="Dupressoir A."/>
            <person name="Cornelis G."/>
            <person name="Dessen P."/>
            <person name="Catzeflis F."/>
            <person name="Heidmann T."/>
        </authorList>
    </citation>
    <scope>NUCLEOTIDE SEQUENCE</scope>
</reference>
<dbReference type="SUPFAM" id="SSF49830">
    <property type="entry name" value="ENV polyprotein, receptor-binding domain"/>
    <property type="match status" value="1"/>
</dbReference>
<dbReference type="PANTHER" id="PTHR10424:SF68">
    <property type="entry name" value="ENDOGENOUS RETROVIRUS GROUP 3 MEMBER 1 ENV POLYPROTEIN"/>
    <property type="match status" value="1"/>
</dbReference>
<sequence>MRQKVPASSHFPFISEVFCWYHLSVLGILIFYMPKATYMEIVSLETTNNCDPCLHVTQTGNSIRTVLLFHTYYNCIGEIIGTCTHNLTVYKICMPKNGTSPVCFNPEMETTWEFELRAVSPWGVRWGEKDKLLGPLINGTVRAKRGDPVTLYFDACAAINSANEANNLYPSRGGETVFPFAGCGGLEWEREYSNNEKYMCPWKGDWCSTVGEFGCAYWSCVGQATWEKGSSLKRLKPPPSCTLGTCNPVSLNILDPQDPEWEEGKDFGLRIDGQGLDPGTVVHIRRHTYIPATSSFQVFHSSYQEMIQPLSQIPSVTQNLFIKLAESITYSLNITKCYVCGGPLVGDQWPWEAKEWHPADQKALELERNGRNPDINPSLKGSNPWVLKTNIIGQQCFIQKGKGFQEQVGELTCLRQRLFNETKGRAEWWGKELEFNPLIQFPDLRRGRRSLSASTYWLAPKGLYWICGNRAYALLPGNWAGSCVLGTVKPSFFLLPLQAEELLGDPSYARFHEKQNAITGNWKDDEWPPERIIQYFGPATWAENGVWGHRTPISMLNKIINLQAALEITAYETARALNPLVNEQTNLYNAAYQNRLALDYLLAKEGGICRKFNVTSCCLQIDDQGRAVREITKGMEELFHVPDQTWKGWTLGERFEGFSTFGGFKAMVGGLTAVVGICLIIFCLLPLARRVLKSMVESAVEQKITSHILWGKRYQSMDDYVIMDIGQQQHNEQS</sequence>
<keyword evidence="1" id="KW-0472">Membrane</keyword>
<dbReference type="InterPro" id="IPR008981">
    <property type="entry name" value="FMuLV_rcpt-bd"/>
</dbReference>
<evidence type="ECO:0000313" key="2">
    <source>
        <dbReference type="EMBL" id="AEO17027.1"/>
    </source>
</evidence>
<protein>
    <submittedName>
        <fullName evidence="2">Envelope glycoprotein</fullName>
    </submittedName>
</protein>
<gene>
    <name evidence="2" type="primary">env-Cav1</name>
</gene>
<dbReference type="Gene3D" id="1.10.287.210">
    <property type="match status" value="1"/>
</dbReference>
<dbReference type="AlphaFoldDB" id="G3KGU7"/>
<evidence type="ECO:0000256" key="1">
    <source>
        <dbReference type="SAM" id="Phobius"/>
    </source>
</evidence>
<keyword evidence="2" id="KW-0261">Viral envelope protein</keyword>
<organism evidence="2">
    <name type="scientific">Echimys chrysurus</name>
    <name type="common">White-faced spiny tree rat</name>
    <dbReference type="NCBI Taxonomy" id="30621"/>
    <lineage>
        <taxon>Eukaryota</taxon>
        <taxon>Metazoa</taxon>
        <taxon>Chordata</taxon>
        <taxon>Craniata</taxon>
        <taxon>Vertebrata</taxon>
        <taxon>Euteleostomi</taxon>
        <taxon>Mammalia</taxon>
        <taxon>Eutheria</taxon>
        <taxon>Euarchontoglires</taxon>
        <taxon>Glires</taxon>
        <taxon>Rodentia</taxon>
        <taxon>Hystricomorpha</taxon>
        <taxon>Echimyidae</taxon>
        <taxon>Echimys</taxon>
    </lineage>
</organism>
<dbReference type="PANTHER" id="PTHR10424">
    <property type="entry name" value="VIRAL ENVELOPE PROTEIN"/>
    <property type="match status" value="1"/>
</dbReference>
<dbReference type="EMBL" id="JN235986">
    <property type="protein sequence ID" value="AEO17027.1"/>
    <property type="molecule type" value="Genomic_DNA"/>
</dbReference>